<dbReference type="GO" id="GO:0016746">
    <property type="term" value="F:acyltransferase activity"/>
    <property type="evidence" value="ECO:0007669"/>
    <property type="project" value="UniProtKB-KW"/>
</dbReference>
<evidence type="ECO:0000313" key="4">
    <source>
        <dbReference type="EMBL" id="PWA55549.1"/>
    </source>
</evidence>
<dbReference type="PANTHER" id="PTHR31623:SF70">
    <property type="entry name" value="TRANSFERASE, CHLORAMPHENICOL ACETYLTRANSFERASE-LIKE DOMAIN PROTEIN"/>
    <property type="match status" value="1"/>
</dbReference>
<sequence>MTISLSSYIHTPIPLASSMKLHRVKAITAAMNIEIHSRKLIKPLVSTPLNRRCYKISIIDEFAPNMNLPLVLFFPPNSKYNLMFVKKLEESLEKALTFLYPLAGRYMEHLRTVDCNDQGIDFIQAQADITVQEILDPKIDPMLINNFVPSKSRVLNHTDAILATQITMLKCGGLALGVSISHRIGDASTVINFLNQWATLSQRDTNVETGGIDFTLFSLSPAQGLPCVEAGFSNLVNDDDYVTKKLSFNESAISNMKENVKLTGKRSTHRLSKVQLVSALIWKAFLGIDHAIYGQPRDSVLVQPVALRQKKEKWYP</sequence>
<dbReference type="PANTHER" id="PTHR31623">
    <property type="entry name" value="F21J9.9"/>
    <property type="match status" value="1"/>
</dbReference>
<dbReference type="Proteomes" id="UP000245207">
    <property type="component" value="Unassembled WGS sequence"/>
</dbReference>
<keyword evidence="3" id="KW-0012">Acyltransferase</keyword>
<name>A0A2U1M2R5_ARTAN</name>
<keyword evidence="5" id="KW-1185">Reference proteome</keyword>
<keyword evidence="2 4" id="KW-0808">Transferase</keyword>
<comment type="similarity">
    <text evidence="1">Belongs to the plant acyltransferase family.</text>
</comment>
<reference evidence="4 5" key="1">
    <citation type="journal article" date="2018" name="Mol. Plant">
        <title>The genome of Artemisia annua provides insight into the evolution of Asteraceae family and artemisinin biosynthesis.</title>
        <authorList>
            <person name="Shen Q."/>
            <person name="Zhang L."/>
            <person name="Liao Z."/>
            <person name="Wang S."/>
            <person name="Yan T."/>
            <person name="Shi P."/>
            <person name="Liu M."/>
            <person name="Fu X."/>
            <person name="Pan Q."/>
            <person name="Wang Y."/>
            <person name="Lv Z."/>
            <person name="Lu X."/>
            <person name="Zhang F."/>
            <person name="Jiang W."/>
            <person name="Ma Y."/>
            <person name="Chen M."/>
            <person name="Hao X."/>
            <person name="Li L."/>
            <person name="Tang Y."/>
            <person name="Lv G."/>
            <person name="Zhou Y."/>
            <person name="Sun X."/>
            <person name="Brodelius P.E."/>
            <person name="Rose J.K.C."/>
            <person name="Tang K."/>
        </authorList>
    </citation>
    <scope>NUCLEOTIDE SEQUENCE [LARGE SCALE GENOMIC DNA]</scope>
    <source>
        <strain evidence="5">cv. Huhao1</strain>
        <tissue evidence="4">Leaf</tissue>
    </source>
</reference>
<protein>
    <submittedName>
        <fullName evidence="4">Chloramphenicol acetyltransferase-like domain-containing protein</fullName>
    </submittedName>
</protein>
<dbReference type="AlphaFoldDB" id="A0A2U1M2R5"/>
<dbReference type="Gene3D" id="3.30.559.10">
    <property type="entry name" value="Chloramphenicol acetyltransferase-like domain"/>
    <property type="match status" value="2"/>
</dbReference>
<evidence type="ECO:0000256" key="3">
    <source>
        <dbReference type="ARBA" id="ARBA00023315"/>
    </source>
</evidence>
<dbReference type="OrthoDB" id="1932220at2759"/>
<evidence type="ECO:0000256" key="2">
    <source>
        <dbReference type="ARBA" id="ARBA00022679"/>
    </source>
</evidence>
<accession>A0A2U1M2R5</accession>
<dbReference type="InterPro" id="IPR023213">
    <property type="entry name" value="CAT-like_dom_sf"/>
</dbReference>
<organism evidence="4 5">
    <name type="scientific">Artemisia annua</name>
    <name type="common">Sweet wormwood</name>
    <dbReference type="NCBI Taxonomy" id="35608"/>
    <lineage>
        <taxon>Eukaryota</taxon>
        <taxon>Viridiplantae</taxon>
        <taxon>Streptophyta</taxon>
        <taxon>Embryophyta</taxon>
        <taxon>Tracheophyta</taxon>
        <taxon>Spermatophyta</taxon>
        <taxon>Magnoliopsida</taxon>
        <taxon>eudicotyledons</taxon>
        <taxon>Gunneridae</taxon>
        <taxon>Pentapetalae</taxon>
        <taxon>asterids</taxon>
        <taxon>campanulids</taxon>
        <taxon>Asterales</taxon>
        <taxon>Asteraceae</taxon>
        <taxon>Asteroideae</taxon>
        <taxon>Anthemideae</taxon>
        <taxon>Artemisiinae</taxon>
        <taxon>Artemisia</taxon>
    </lineage>
</organism>
<gene>
    <name evidence="4" type="ORF">CTI12_AA426490</name>
</gene>
<dbReference type="Pfam" id="PF02458">
    <property type="entry name" value="Transferase"/>
    <property type="match status" value="1"/>
</dbReference>
<proteinExistence type="inferred from homology"/>
<comment type="caution">
    <text evidence="4">The sequence shown here is derived from an EMBL/GenBank/DDBJ whole genome shotgun (WGS) entry which is preliminary data.</text>
</comment>
<evidence type="ECO:0000256" key="1">
    <source>
        <dbReference type="ARBA" id="ARBA00009861"/>
    </source>
</evidence>
<dbReference type="EMBL" id="PKPP01006727">
    <property type="protein sequence ID" value="PWA55549.1"/>
    <property type="molecule type" value="Genomic_DNA"/>
</dbReference>
<evidence type="ECO:0000313" key="5">
    <source>
        <dbReference type="Proteomes" id="UP000245207"/>
    </source>
</evidence>